<name>A0A9C7G7X3_9BACI</name>
<dbReference type="RefSeq" id="WP_230495422.1">
    <property type="nucleotide sequence ID" value="NZ_CAKJTG010000004.1"/>
</dbReference>
<gene>
    <name evidence="1" type="ORF">NEOCIP111885_00835</name>
</gene>
<evidence type="ECO:0000313" key="2">
    <source>
        <dbReference type="Proteomes" id="UP000789845"/>
    </source>
</evidence>
<comment type="caution">
    <text evidence="1">The sequence shown here is derived from an EMBL/GenBank/DDBJ whole genome shotgun (WGS) entry which is preliminary data.</text>
</comment>
<evidence type="ECO:0000313" key="1">
    <source>
        <dbReference type="EMBL" id="CAG9607145.1"/>
    </source>
</evidence>
<protein>
    <submittedName>
        <fullName evidence="1">Uncharacterized protein</fullName>
    </submittedName>
</protein>
<sequence length="54" mass="6421">MQLYSVFYYDCTGAKGVANYDASNQIHARDQFLAQHPNYNVNYIESRNEEMRKR</sequence>
<dbReference type="Proteomes" id="UP000789845">
    <property type="component" value="Unassembled WGS sequence"/>
</dbReference>
<dbReference type="EMBL" id="CAKJTG010000004">
    <property type="protein sequence ID" value="CAG9607145.1"/>
    <property type="molecule type" value="Genomic_DNA"/>
</dbReference>
<proteinExistence type="predicted"/>
<keyword evidence="2" id="KW-1185">Reference proteome</keyword>
<accession>A0A9C7G7X3</accession>
<reference evidence="1" key="1">
    <citation type="submission" date="2021-10" db="EMBL/GenBank/DDBJ databases">
        <authorList>
            <person name="Criscuolo A."/>
        </authorList>
    </citation>
    <scope>NUCLEOTIDE SEQUENCE</scope>
    <source>
        <strain evidence="1">CIP111885</strain>
    </source>
</reference>
<dbReference type="AlphaFoldDB" id="A0A9C7G7X3"/>
<organism evidence="1 2">
    <name type="scientific">Pseudoneobacillus rhizosphaerae</name>
    <dbReference type="NCBI Taxonomy" id="2880968"/>
    <lineage>
        <taxon>Bacteria</taxon>
        <taxon>Bacillati</taxon>
        <taxon>Bacillota</taxon>
        <taxon>Bacilli</taxon>
        <taxon>Bacillales</taxon>
        <taxon>Bacillaceae</taxon>
        <taxon>Pseudoneobacillus</taxon>
    </lineage>
</organism>